<proteinExistence type="predicted"/>
<feature type="compositionally biased region" description="Basic residues" evidence="1">
    <location>
        <begin position="160"/>
        <end position="173"/>
    </location>
</feature>
<evidence type="ECO:0000256" key="1">
    <source>
        <dbReference type="SAM" id="MobiDB-lite"/>
    </source>
</evidence>
<evidence type="ECO:0000313" key="2">
    <source>
        <dbReference type="EMBL" id="KAG8369757.1"/>
    </source>
</evidence>
<evidence type="ECO:0000313" key="3">
    <source>
        <dbReference type="Proteomes" id="UP000826271"/>
    </source>
</evidence>
<dbReference type="AlphaFoldDB" id="A0AAV6WN48"/>
<sequence>MANVCSRLHHPHSSYPPTLLQLCYSHCPSISISTHRFLLLSSPSPLHICRSSPLHICRSRRLDSNAESYNTQNFNFNTTNYNDEEADDDIEQWEDALQDYIDSIWILKVFRSYGWMLPVIVISLLLANGPKAFLLALALPLGQSTFTFAFQRMQQDRGKQKPKPKPKPKKGKPQARSSRNATLEREREEEEWVGSKGVRKKKKGYQSRNDVSISNSDRSASMFGGWDELDGEVEPNAQKSSGFEKGKLRRRRSRSEAPLLLRLLISIFPFFEFLE</sequence>
<dbReference type="Proteomes" id="UP000826271">
    <property type="component" value="Unassembled WGS sequence"/>
</dbReference>
<feature type="region of interest" description="Disordered" evidence="1">
    <location>
        <begin position="154"/>
        <end position="253"/>
    </location>
</feature>
<feature type="compositionally biased region" description="Polar residues" evidence="1">
    <location>
        <begin position="206"/>
        <end position="219"/>
    </location>
</feature>
<reference evidence="2" key="1">
    <citation type="submission" date="2019-10" db="EMBL/GenBank/DDBJ databases">
        <authorList>
            <person name="Zhang R."/>
            <person name="Pan Y."/>
            <person name="Wang J."/>
            <person name="Ma R."/>
            <person name="Yu S."/>
        </authorList>
    </citation>
    <scope>NUCLEOTIDE SEQUENCE</scope>
    <source>
        <strain evidence="2">LA-IB0</strain>
        <tissue evidence="2">Leaf</tissue>
    </source>
</reference>
<organism evidence="2 3">
    <name type="scientific">Buddleja alternifolia</name>
    <dbReference type="NCBI Taxonomy" id="168488"/>
    <lineage>
        <taxon>Eukaryota</taxon>
        <taxon>Viridiplantae</taxon>
        <taxon>Streptophyta</taxon>
        <taxon>Embryophyta</taxon>
        <taxon>Tracheophyta</taxon>
        <taxon>Spermatophyta</taxon>
        <taxon>Magnoliopsida</taxon>
        <taxon>eudicotyledons</taxon>
        <taxon>Gunneridae</taxon>
        <taxon>Pentapetalae</taxon>
        <taxon>asterids</taxon>
        <taxon>lamiids</taxon>
        <taxon>Lamiales</taxon>
        <taxon>Scrophulariaceae</taxon>
        <taxon>Buddlejeae</taxon>
        <taxon>Buddleja</taxon>
    </lineage>
</organism>
<dbReference type="EMBL" id="WHWC01000014">
    <property type="protein sequence ID" value="KAG8369757.1"/>
    <property type="molecule type" value="Genomic_DNA"/>
</dbReference>
<dbReference type="PANTHER" id="PTHR35719:SF2">
    <property type="entry name" value="ABC TRANSMEMBRANE TYPE-1 DOMAIN-CONTAINING PROTEIN"/>
    <property type="match status" value="1"/>
</dbReference>
<keyword evidence="3" id="KW-1185">Reference proteome</keyword>
<protein>
    <submittedName>
        <fullName evidence="2">Uncharacterized protein</fullName>
    </submittedName>
</protein>
<dbReference type="PANTHER" id="PTHR35719">
    <property type="entry name" value="OS01G0680600 PROTEIN"/>
    <property type="match status" value="1"/>
</dbReference>
<gene>
    <name evidence="2" type="ORF">BUALT_Bualt14G0046900</name>
</gene>
<name>A0AAV6WN48_9LAMI</name>
<accession>A0AAV6WN48</accession>
<comment type="caution">
    <text evidence="2">The sequence shown here is derived from an EMBL/GenBank/DDBJ whole genome shotgun (WGS) entry which is preliminary data.</text>
</comment>